<evidence type="ECO:0000313" key="1">
    <source>
        <dbReference type="EMBL" id="TGX48707.1"/>
    </source>
</evidence>
<name>A0A4S1X197_9SPHN</name>
<evidence type="ECO:0008006" key="3">
    <source>
        <dbReference type="Google" id="ProtNLM"/>
    </source>
</evidence>
<proteinExistence type="predicted"/>
<dbReference type="AlphaFoldDB" id="A0A4S1X197"/>
<keyword evidence="2" id="KW-1185">Reference proteome</keyword>
<dbReference type="RefSeq" id="WP_135965742.1">
    <property type="nucleotide sequence ID" value="NZ_SRXT01000010.1"/>
</dbReference>
<reference evidence="1 2" key="1">
    <citation type="submission" date="2019-04" db="EMBL/GenBank/DDBJ databases">
        <title>Sphingomonas psychrotolerans sp. nov., isolated from soil in the Tianshan Mountains, Xinjiang, China.</title>
        <authorList>
            <person name="Luo Y."/>
            <person name="Sheng H."/>
        </authorList>
    </citation>
    <scope>NUCLEOTIDE SEQUENCE [LARGE SCALE GENOMIC DNA]</scope>
    <source>
        <strain evidence="1 2">ZFGT-11</strain>
    </source>
</reference>
<sequence>MKLRSRFALPPLDRSSMLPLALAALLCAAVAFQALIGSALDLPAVGPVRGASPARLVADRPPVAIAVPATNVRSIFTPILSPPKEAAAGSQAPLGGYSVLGVIQIGRATFAVVRGPGERTLRAGPGQRIGEWRVHRVTRDEVRLVRGGERMTVRFGPSGPVTTAAGKGV</sequence>
<protein>
    <recommendedName>
        <fullName evidence="3">Type II secretion system protein GspC N-terminal domain-containing protein</fullName>
    </recommendedName>
</protein>
<gene>
    <name evidence="1" type="ORF">E5A73_20595</name>
</gene>
<dbReference type="Proteomes" id="UP000306147">
    <property type="component" value="Unassembled WGS sequence"/>
</dbReference>
<organism evidence="1 2">
    <name type="scientific">Sphingomonas gei</name>
    <dbReference type="NCBI Taxonomy" id="1395960"/>
    <lineage>
        <taxon>Bacteria</taxon>
        <taxon>Pseudomonadati</taxon>
        <taxon>Pseudomonadota</taxon>
        <taxon>Alphaproteobacteria</taxon>
        <taxon>Sphingomonadales</taxon>
        <taxon>Sphingomonadaceae</taxon>
        <taxon>Sphingomonas</taxon>
    </lineage>
</organism>
<dbReference type="EMBL" id="SRXT01000010">
    <property type="protein sequence ID" value="TGX48707.1"/>
    <property type="molecule type" value="Genomic_DNA"/>
</dbReference>
<dbReference type="OrthoDB" id="9871865at2"/>
<evidence type="ECO:0000313" key="2">
    <source>
        <dbReference type="Proteomes" id="UP000306147"/>
    </source>
</evidence>
<accession>A0A4S1X197</accession>
<comment type="caution">
    <text evidence="1">The sequence shown here is derived from an EMBL/GenBank/DDBJ whole genome shotgun (WGS) entry which is preliminary data.</text>
</comment>